<gene>
    <name evidence="2" type="ORF">MAPG_11481</name>
</gene>
<evidence type="ECO:0000313" key="2">
    <source>
        <dbReference type="EMBL" id="KLU92536.1"/>
    </source>
</evidence>
<dbReference type="EMBL" id="GL876981">
    <property type="protein sequence ID" value="KLU92536.1"/>
    <property type="molecule type" value="Genomic_DNA"/>
</dbReference>
<organism evidence="3 4">
    <name type="scientific">Magnaporthiopsis poae (strain ATCC 64411 / 73-15)</name>
    <name type="common">Kentucky bluegrass fungus</name>
    <name type="synonym">Magnaporthe poae</name>
    <dbReference type="NCBI Taxonomy" id="644358"/>
    <lineage>
        <taxon>Eukaryota</taxon>
        <taxon>Fungi</taxon>
        <taxon>Dikarya</taxon>
        <taxon>Ascomycota</taxon>
        <taxon>Pezizomycotina</taxon>
        <taxon>Sordariomycetes</taxon>
        <taxon>Sordariomycetidae</taxon>
        <taxon>Magnaporthales</taxon>
        <taxon>Magnaporthaceae</taxon>
        <taxon>Magnaporthiopsis</taxon>
    </lineage>
</organism>
<protein>
    <submittedName>
        <fullName evidence="2 3">Uncharacterized protein</fullName>
    </submittedName>
</protein>
<reference evidence="2" key="1">
    <citation type="submission" date="2010-05" db="EMBL/GenBank/DDBJ databases">
        <title>The Genome Sequence of Magnaporthe poae strain ATCC 64411.</title>
        <authorList>
            <consortium name="The Broad Institute Genome Sequencing Platform"/>
            <consortium name="Broad Institute Genome Sequencing Center for Infectious Disease"/>
            <person name="Ma L.-J."/>
            <person name="Dead R."/>
            <person name="Young S."/>
            <person name="Zeng Q."/>
            <person name="Koehrsen M."/>
            <person name="Alvarado L."/>
            <person name="Berlin A."/>
            <person name="Chapman S.B."/>
            <person name="Chen Z."/>
            <person name="Freedman E."/>
            <person name="Gellesch M."/>
            <person name="Goldberg J."/>
            <person name="Griggs A."/>
            <person name="Gujja S."/>
            <person name="Heilman E.R."/>
            <person name="Heiman D."/>
            <person name="Hepburn T."/>
            <person name="Howarth C."/>
            <person name="Jen D."/>
            <person name="Larson L."/>
            <person name="Mehta T."/>
            <person name="Neiman D."/>
            <person name="Pearson M."/>
            <person name="Roberts A."/>
            <person name="Saif S."/>
            <person name="Shea T."/>
            <person name="Shenoy N."/>
            <person name="Sisk P."/>
            <person name="Stolte C."/>
            <person name="Sykes S."/>
            <person name="Walk T."/>
            <person name="White J."/>
            <person name="Yandava C."/>
            <person name="Haas B."/>
            <person name="Nusbaum C."/>
            <person name="Birren B."/>
        </authorList>
    </citation>
    <scope>NUCLEOTIDE SEQUENCE</scope>
    <source>
        <strain evidence="2">ATCC 64411</strain>
    </source>
</reference>
<dbReference type="EnsemblFungi" id="MAPG_11481T0">
    <property type="protein sequence ID" value="MAPG_11481T0"/>
    <property type="gene ID" value="MAPG_11481"/>
</dbReference>
<evidence type="ECO:0000313" key="4">
    <source>
        <dbReference type="Proteomes" id="UP000011715"/>
    </source>
</evidence>
<evidence type="ECO:0000256" key="1">
    <source>
        <dbReference type="SAM" id="MobiDB-lite"/>
    </source>
</evidence>
<feature type="region of interest" description="Disordered" evidence="1">
    <location>
        <begin position="111"/>
        <end position="140"/>
    </location>
</feature>
<name>A0A0C4EFD8_MAGP6</name>
<evidence type="ECO:0000313" key="3">
    <source>
        <dbReference type="EnsemblFungi" id="MAPG_11481T0"/>
    </source>
</evidence>
<dbReference type="VEuPathDB" id="FungiDB:MAPG_11481"/>
<reference evidence="2" key="3">
    <citation type="submission" date="2011-03" db="EMBL/GenBank/DDBJ databases">
        <title>Annotation of Magnaporthe poae ATCC 64411.</title>
        <authorList>
            <person name="Ma L.-J."/>
            <person name="Dead R."/>
            <person name="Young S.K."/>
            <person name="Zeng Q."/>
            <person name="Gargeya S."/>
            <person name="Fitzgerald M."/>
            <person name="Haas B."/>
            <person name="Abouelleil A."/>
            <person name="Alvarado L."/>
            <person name="Arachchi H.M."/>
            <person name="Berlin A."/>
            <person name="Brown A."/>
            <person name="Chapman S.B."/>
            <person name="Chen Z."/>
            <person name="Dunbar C."/>
            <person name="Freedman E."/>
            <person name="Gearin G."/>
            <person name="Gellesch M."/>
            <person name="Goldberg J."/>
            <person name="Griggs A."/>
            <person name="Gujja S."/>
            <person name="Heiman D."/>
            <person name="Howarth C."/>
            <person name="Larson L."/>
            <person name="Lui A."/>
            <person name="MacDonald P.J.P."/>
            <person name="Mehta T."/>
            <person name="Montmayeur A."/>
            <person name="Murphy C."/>
            <person name="Neiman D."/>
            <person name="Pearson M."/>
            <person name="Priest M."/>
            <person name="Roberts A."/>
            <person name="Saif S."/>
            <person name="Shea T."/>
            <person name="Shenoy N."/>
            <person name="Sisk P."/>
            <person name="Stolte C."/>
            <person name="Sykes S."/>
            <person name="Yandava C."/>
            <person name="Wortman J."/>
            <person name="Nusbaum C."/>
            <person name="Birren B."/>
        </authorList>
    </citation>
    <scope>NUCLEOTIDE SEQUENCE</scope>
    <source>
        <strain evidence="2">ATCC 64411</strain>
    </source>
</reference>
<reference evidence="3" key="4">
    <citation type="journal article" date="2015" name="G3 (Bethesda)">
        <title>Genome sequences of three phytopathogenic species of the Magnaporthaceae family of fungi.</title>
        <authorList>
            <person name="Okagaki L.H."/>
            <person name="Nunes C.C."/>
            <person name="Sailsbery J."/>
            <person name="Clay B."/>
            <person name="Brown D."/>
            <person name="John T."/>
            <person name="Oh Y."/>
            <person name="Young N."/>
            <person name="Fitzgerald M."/>
            <person name="Haas B.J."/>
            <person name="Zeng Q."/>
            <person name="Young S."/>
            <person name="Adiconis X."/>
            <person name="Fan L."/>
            <person name="Levin J.Z."/>
            <person name="Mitchell T.K."/>
            <person name="Okubara P.A."/>
            <person name="Farman M.L."/>
            <person name="Kohn L.M."/>
            <person name="Birren B."/>
            <person name="Ma L.-J."/>
            <person name="Dean R.A."/>
        </authorList>
    </citation>
    <scope>NUCLEOTIDE SEQUENCE</scope>
    <source>
        <strain evidence="3">ATCC 64411 / 73-15</strain>
    </source>
</reference>
<reference evidence="3" key="5">
    <citation type="submission" date="2015-06" db="UniProtKB">
        <authorList>
            <consortium name="EnsemblFungi"/>
        </authorList>
    </citation>
    <scope>IDENTIFICATION</scope>
    <source>
        <strain evidence="3">ATCC 64411</strain>
    </source>
</reference>
<keyword evidence="4" id="KW-1185">Reference proteome</keyword>
<feature type="compositionally biased region" description="Basic and acidic residues" evidence="1">
    <location>
        <begin position="124"/>
        <end position="134"/>
    </location>
</feature>
<dbReference type="AlphaFoldDB" id="A0A0C4EFD8"/>
<proteinExistence type="predicted"/>
<accession>A0A0C4EFD8</accession>
<reference evidence="4" key="2">
    <citation type="submission" date="2010-05" db="EMBL/GenBank/DDBJ databases">
        <title>The genome sequence of Magnaporthe poae strain ATCC 64411.</title>
        <authorList>
            <person name="Ma L.-J."/>
            <person name="Dead R."/>
            <person name="Young S."/>
            <person name="Zeng Q."/>
            <person name="Koehrsen M."/>
            <person name="Alvarado L."/>
            <person name="Berlin A."/>
            <person name="Chapman S.B."/>
            <person name="Chen Z."/>
            <person name="Freedman E."/>
            <person name="Gellesch M."/>
            <person name="Goldberg J."/>
            <person name="Griggs A."/>
            <person name="Gujja S."/>
            <person name="Heilman E.R."/>
            <person name="Heiman D."/>
            <person name="Hepburn T."/>
            <person name="Howarth C."/>
            <person name="Jen D."/>
            <person name="Larson L."/>
            <person name="Mehta T."/>
            <person name="Neiman D."/>
            <person name="Pearson M."/>
            <person name="Roberts A."/>
            <person name="Saif S."/>
            <person name="Shea T."/>
            <person name="Shenoy N."/>
            <person name="Sisk P."/>
            <person name="Stolte C."/>
            <person name="Sykes S."/>
            <person name="Walk T."/>
            <person name="White J."/>
            <person name="Yandava C."/>
            <person name="Haas B."/>
            <person name="Nusbaum C."/>
            <person name="Birren B."/>
        </authorList>
    </citation>
    <scope>NUCLEOTIDE SEQUENCE [LARGE SCALE GENOMIC DNA]</scope>
    <source>
        <strain evidence="4">ATCC 64411 / 73-15</strain>
    </source>
</reference>
<sequence length="140" mass="14944">MPTTHSANANAKTLSTPQKGKILVLRRERRSSNRVAGLRIRCLRQLAASELGCSLAPPCTKRRLAIALDLGTYGSSLASFSGDPVRPGFWAGEAEQDLNLREKCDLQLAAGSAETASARPQRLLGRENDTKARDSVLGGG</sequence>
<dbReference type="EMBL" id="ADBL01002830">
    <property type="status" value="NOT_ANNOTATED_CDS"/>
    <property type="molecule type" value="Genomic_DNA"/>
</dbReference>
<dbReference type="Proteomes" id="UP000011715">
    <property type="component" value="Unassembled WGS sequence"/>
</dbReference>